<keyword evidence="5" id="KW-0812">Transmembrane</keyword>
<evidence type="ECO:0000313" key="7">
    <source>
        <dbReference type="EMBL" id="UUP12700.1"/>
    </source>
</evidence>
<feature type="domain" description="SteA-like C-terminal" evidence="6">
    <location>
        <begin position="332"/>
        <end position="381"/>
    </location>
</feature>
<gene>
    <name evidence="7" type="primary">steA</name>
    <name evidence="7" type="ORF">NQV15_12640</name>
</gene>
<dbReference type="Pfam" id="PF12555">
    <property type="entry name" value="SteA-like_C"/>
    <property type="match status" value="1"/>
</dbReference>
<keyword evidence="4" id="KW-0067">ATP-binding</keyword>
<evidence type="ECO:0000256" key="2">
    <source>
        <dbReference type="ARBA" id="ARBA00022741"/>
    </source>
</evidence>
<dbReference type="InterPro" id="IPR022215">
    <property type="entry name" value="SteA-like_C"/>
</dbReference>
<evidence type="ECO:0000256" key="3">
    <source>
        <dbReference type="ARBA" id="ARBA00022777"/>
    </source>
</evidence>
<evidence type="ECO:0000313" key="8">
    <source>
        <dbReference type="Proteomes" id="UP001316184"/>
    </source>
</evidence>
<evidence type="ECO:0000256" key="4">
    <source>
        <dbReference type="ARBA" id="ARBA00022840"/>
    </source>
</evidence>
<accession>A0ABY5M6V5</accession>
<keyword evidence="5" id="KW-0472">Membrane</keyword>
<name>A0ABY5M6V5_9ACTN</name>
<dbReference type="SUPFAM" id="SSF63999">
    <property type="entry name" value="Thiamin pyrophosphokinase, catalytic domain"/>
    <property type="match status" value="1"/>
</dbReference>
<keyword evidence="8" id="KW-1185">Reference proteome</keyword>
<keyword evidence="2" id="KW-0547">Nucleotide-binding</keyword>
<keyword evidence="3" id="KW-0418">Kinase</keyword>
<dbReference type="InterPro" id="IPR047795">
    <property type="entry name" value="Put_SteA-like"/>
</dbReference>
<dbReference type="InterPro" id="IPR036759">
    <property type="entry name" value="TPK_catalytic_sf"/>
</dbReference>
<organism evidence="7 8">
    <name type="scientific">Aeromicrobium wangtongii</name>
    <dbReference type="NCBI Taxonomy" id="2969247"/>
    <lineage>
        <taxon>Bacteria</taxon>
        <taxon>Bacillati</taxon>
        <taxon>Actinomycetota</taxon>
        <taxon>Actinomycetes</taxon>
        <taxon>Propionibacteriales</taxon>
        <taxon>Nocardioidaceae</taxon>
        <taxon>Aeromicrobium</taxon>
    </lineage>
</organism>
<evidence type="ECO:0000256" key="1">
    <source>
        <dbReference type="ARBA" id="ARBA00022679"/>
    </source>
</evidence>
<keyword evidence="5" id="KW-1133">Transmembrane helix</keyword>
<keyword evidence="1" id="KW-0808">Transferase</keyword>
<protein>
    <submittedName>
        <fullName evidence="7">Cytokinetic ring protein SteA</fullName>
    </submittedName>
</protein>
<feature type="transmembrane region" description="Helical" evidence="5">
    <location>
        <begin position="344"/>
        <end position="364"/>
    </location>
</feature>
<evidence type="ECO:0000256" key="5">
    <source>
        <dbReference type="SAM" id="Phobius"/>
    </source>
</evidence>
<dbReference type="NCBIfam" id="NF040608">
    <property type="entry name" value="division_SteA"/>
    <property type="match status" value="1"/>
</dbReference>
<reference evidence="7 8" key="1">
    <citation type="submission" date="2022-08" db="EMBL/GenBank/DDBJ databases">
        <title>novel species in genus Aeromicrobium.</title>
        <authorList>
            <person name="Ye L."/>
        </authorList>
    </citation>
    <scope>NUCLEOTIDE SEQUENCE [LARGE SCALE GENOMIC DNA]</scope>
    <source>
        <strain evidence="8">zg-Y1379</strain>
    </source>
</reference>
<sequence length="391" mass="41596">MVTWKRKTPLPTAAEGVVGTLRLARSDDDLATLDKGEIALVGLPDLDARQAQTLIDRHVAVVLNAARSSSGRAPNTGPQMLTTAGIVLVDLTSEDIWTRLKDGDTVRVEGGQVFRDELLVASGIELDEERTAADLQAAREGLATRLDSLAANATDHIHREHAMLMSGAQVPKLRTPLRGRPVVVVSRAYDDVADLKGLRRWIREQDPVLIGAGPGADVLIEAGLTPGIVVGALDNISDAAIKQAGEVVVTTPSGMVEGPERLERHGMEIVTFVASGSDDDLAILLADTNDAGVIVHVGAPSSLPKLLERPPTEAARMFVARLRAGAKIVDAKAVHHFSSRRHSLWPVFLLLVAGLAAVAVAIAITPVGQDWYDSIGEQLTDLGSWIKGLFT</sequence>
<dbReference type="RefSeq" id="WP_232400295.1">
    <property type="nucleotide sequence ID" value="NZ_CP102173.1"/>
</dbReference>
<proteinExistence type="predicted"/>
<dbReference type="EMBL" id="CP102173">
    <property type="protein sequence ID" value="UUP12700.1"/>
    <property type="molecule type" value="Genomic_DNA"/>
</dbReference>
<dbReference type="Proteomes" id="UP001316184">
    <property type="component" value="Chromosome"/>
</dbReference>
<evidence type="ECO:0000259" key="6">
    <source>
        <dbReference type="Pfam" id="PF12555"/>
    </source>
</evidence>